<evidence type="ECO:0000313" key="1">
    <source>
        <dbReference type="EMBL" id="CAA6811149.1"/>
    </source>
</evidence>
<dbReference type="PANTHER" id="PTHR28055">
    <property type="entry name" value="ALTERED INHERITANCE OF MITOCHONDRIA PROTEIN 41, MITOCHONDRIAL"/>
    <property type="match status" value="1"/>
</dbReference>
<name>A0A6S6SRK1_9BACT</name>
<dbReference type="Pfam" id="PF09424">
    <property type="entry name" value="YqeY"/>
    <property type="match status" value="1"/>
</dbReference>
<accession>A0A6S6SRK1</accession>
<dbReference type="EMBL" id="CACVAW010000044">
    <property type="protein sequence ID" value="CAA6811149.1"/>
    <property type="molecule type" value="Genomic_DNA"/>
</dbReference>
<dbReference type="InterPro" id="IPR003789">
    <property type="entry name" value="Asn/Gln_tRNA_amidoTrase-B-like"/>
</dbReference>
<dbReference type="GO" id="GO:0016884">
    <property type="term" value="F:carbon-nitrogen ligase activity, with glutamine as amido-N-donor"/>
    <property type="evidence" value="ECO:0007669"/>
    <property type="project" value="InterPro"/>
</dbReference>
<dbReference type="InterPro" id="IPR019004">
    <property type="entry name" value="YqeY/Aim41"/>
</dbReference>
<dbReference type="SUPFAM" id="SSF89095">
    <property type="entry name" value="GatB/YqeY motif"/>
    <property type="match status" value="1"/>
</dbReference>
<dbReference type="Gene3D" id="1.10.1510.10">
    <property type="entry name" value="Uncharacterised protein YqeY/AIM41 PF09424, N-terminal domain"/>
    <property type="match status" value="1"/>
</dbReference>
<organism evidence="1">
    <name type="scientific">uncultured Campylobacterales bacterium</name>
    <dbReference type="NCBI Taxonomy" id="352960"/>
    <lineage>
        <taxon>Bacteria</taxon>
        <taxon>Pseudomonadati</taxon>
        <taxon>Campylobacterota</taxon>
        <taxon>Epsilonproteobacteria</taxon>
        <taxon>Campylobacterales</taxon>
        <taxon>environmental samples</taxon>
    </lineage>
</organism>
<reference evidence="1" key="1">
    <citation type="submission" date="2020-01" db="EMBL/GenBank/DDBJ databases">
        <authorList>
            <person name="Meier V. D."/>
            <person name="Meier V D."/>
        </authorList>
    </citation>
    <scope>NUCLEOTIDE SEQUENCE</scope>
    <source>
        <strain evidence="1">HLG_WM_MAG_12</strain>
    </source>
</reference>
<sequence length="148" mass="16674">MSEIKAKIKSDIKQAMINKETLKRDTIRSINTAIKQVEVDTRTELEDEDIIKLIQKLVKQRKEAATQYKEANRPELEVKELSEASILENYLPAQLSDDELRNILKDIVASTNATSMKDMGKVMKEANVKTAGQADGARISSITKELLK</sequence>
<protein>
    <submittedName>
        <fullName evidence="1">Transamidase GatB domain protein</fullName>
    </submittedName>
</protein>
<dbReference type="Gene3D" id="1.10.10.410">
    <property type="match status" value="1"/>
</dbReference>
<dbReference type="PANTHER" id="PTHR28055:SF1">
    <property type="entry name" value="ALTERED INHERITANCE OF MITOCHONDRIA PROTEIN 41, MITOCHONDRIAL"/>
    <property type="match status" value="1"/>
</dbReference>
<dbReference type="InterPro" id="IPR023168">
    <property type="entry name" value="GatB_Yqey_C_2"/>
</dbReference>
<dbReference type="AlphaFoldDB" id="A0A6S6SRK1"/>
<dbReference type="InterPro" id="IPR042184">
    <property type="entry name" value="YqeY/Aim41_N"/>
</dbReference>
<gene>
    <name evidence="1" type="ORF">HELGO_WM6405</name>
</gene>
<proteinExistence type="predicted"/>